<name>A0ABX1HGJ8_9BACT</name>
<dbReference type="RefSeq" id="WP_168671820.1">
    <property type="nucleotide sequence ID" value="NZ_JAAVTK010000002.1"/>
</dbReference>
<accession>A0ABX1HGJ8</accession>
<dbReference type="Proteomes" id="UP000717634">
    <property type="component" value="Unassembled WGS sequence"/>
</dbReference>
<dbReference type="EMBL" id="JAAVTK010000002">
    <property type="protein sequence ID" value="NKI88166.1"/>
    <property type="molecule type" value="Genomic_DNA"/>
</dbReference>
<proteinExistence type="predicted"/>
<protein>
    <submittedName>
        <fullName evidence="1">Fe-S protein YdhL (DUF1289 family)</fullName>
    </submittedName>
</protein>
<evidence type="ECO:0000313" key="2">
    <source>
        <dbReference type="Proteomes" id="UP000717634"/>
    </source>
</evidence>
<organism evidence="1 2">
    <name type="scientific">Hymenobacter artigasi</name>
    <dbReference type="NCBI Taxonomy" id="2719616"/>
    <lineage>
        <taxon>Bacteria</taxon>
        <taxon>Pseudomonadati</taxon>
        <taxon>Bacteroidota</taxon>
        <taxon>Cytophagia</taxon>
        <taxon>Cytophagales</taxon>
        <taxon>Hymenobacteraceae</taxon>
        <taxon>Hymenobacter</taxon>
    </lineage>
</organism>
<comment type="caution">
    <text evidence="1">The sequence shown here is derived from an EMBL/GenBank/DDBJ whole genome shotgun (WGS) entry which is preliminary data.</text>
</comment>
<keyword evidence="2" id="KW-1185">Reference proteome</keyword>
<reference evidence="1 2" key="1">
    <citation type="submission" date="2020-03" db="EMBL/GenBank/DDBJ databases">
        <title>Genomic Encyclopedia of Type Strains, Phase IV (KMG-V): Genome sequencing to study the core and pangenomes of soil and plant-associated prokaryotes.</title>
        <authorList>
            <person name="Whitman W."/>
        </authorList>
    </citation>
    <scope>NUCLEOTIDE SEQUENCE [LARGE SCALE GENOMIC DNA]</scope>
    <source>
        <strain evidence="1 2">1B</strain>
    </source>
</reference>
<evidence type="ECO:0000313" key="1">
    <source>
        <dbReference type="EMBL" id="NKI88166.1"/>
    </source>
</evidence>
<gene>
    <name evidence="1" type="ORF">HBN54_000753</name>
</gene>
<sequence length="74" mass="8732">MLRLDKTAFRVVPLHYDEDAENRVRWQAMAFAEKREIVWHLQQRKRELHALCEVGREQARGNNAGRSANSERAD</sequence>